<keyword evidence="2" id="KW-0614">Plasmid</keyword>
<dbReference type="AlphaFoldDB" id="B0ZB87"/>
<accession>B0ZB87</accession>
<geneLocation type="plasmid" evidence="2">
    <name>pTer331</name>
</geneLocation>
<sequence length="131" mass="14876">MTAPNDRTHMNRTPCSPANSILEGDLELAVQQQTLKKLTIAETPDGFYVVAQLKWAGNKEWYLTTRRERDQPRLFKDLKRLNDHLKMAYPTDSVEILRNQQLPPQGEPPAPVTAAPQPEKKAKKTTKKGDL</sequence>
<organism evidence="2">
    <name type="scientific">Collimonas fungivorans (strain Ter331)</name>
    <dbReference type="NCBI Taxonomy" id="1005048"/>
    <lineage>
        <taxon>Bacteria</taxon>
        <taxon>Pseudomonadati</taxon>
        <taxon>Pseudomonadota</taxon>
        <taxon>Betaproteobacteria</taxon>
        <taxon>Burkholderiales</taxon>
        <taxon>Oxalobacteraceae</taxon>
        <taxon>Collimonas</taxon>
    </lineage>
</organism>
<reference evidence="2" key="1">
    <citation type="journal article" date="2008" name="FEMS Microbiol. Ecol.">
        <title>Comparative genomics of the pIPO2/pSB102 family of environmental plasmids: sequence, evolution, and ecology of pTer331 isolated from Collimonas fungivorans Ter331.</title>
        <authorList>
            <person name="Mela F."/>
            <person name="Fritsche K."/>
            <person name="Boersma H."/>
            <person name="van Elsas J.D."/>
            <person name="Bartels D."/>
            <person name="Meyer F."/>
            <person name="de Boer W."/>
            <person name="van Veen J.A."/>
            <person name="Leveau J.H."/>
        </authorList>
    </citation>
    <scope>NUCLEOTIDE SEQUENCE [LARGE SCALE GENOMIC DNA]</scope>
    <source>
        <strain evidence="2">Ter331</strain>
        <plasmid evidence="2">pTer331</plasmid>
    </source>
</reference>
<feature type="compositionally biased region" description="Basic residues" evidence="1">
    <location>
        <begin position="121"/>
        <end position="131"/>
    </location>
</feature>
<proteinExistence type="predicted"/>
<evidence type="ECO:0000256" key="1">
    <source>
        <dbReference type="SAM" id="MobiDB-lite"/>
    </source>
</evidence>
<evidence type="ECO:0000313" key="2">
    <source>
        <dbReference type="EMBL" id="ABZ01508.1"/>
    </source>
</evidence>
<feature type="region of interest" description="Disordered" evidence="1">
    <location>
        <begin position="95"/>
        <end position="131"/>
    </location>
</feature>
<protein>
    <submittedName>
        <fullName evidence="2">Uncharacterized protein</fullName>
    </submittedName>
</protein>
<dbReference type="EMBL" id="EU315244">
    <property type="protein sequence ID" value="ABZ01508.1"/>
    <property type="molecule type" value="Genomic_DNA"/>
</dbReference>
<name>B0ZB87_COLFT</name>